<dbReference type="EMBL" id="GL988040">
    <property type="protein sequence ID" value="EGS22499.1"/>
    <property type="molecule type" value="Genomic_DNA"/>
</dbReference>
<reference evidence="2 3" key="1">
    <citation type="journal article" date="2011" name="Cell">
        <title>Insight into structure and assembly of the nuclear pore complex by utilizing the genome of a eukaryotic thermophile.</title>
        <authorList>
            <person name="Amlacher S."/>
            <person name="Sarges P."/>
            <person name="Flemming D."/>
            <person name="van Noort V."/>
            <person name="Kunze R."/>
            <person name="Devos D.P."/>
            <person name="Arumugam M."/>
            <person name="Bork P."/>
            <person name="Hurt E."/>
        </authorList>
    </citation>
    <scope>NUCLEOTIDE SEQUENCE [LARGE SCALE GENOMIC DNA]</scope>
    <source>
        <strain evidence="3">DSM 1495 / CBS 144.50 / IMI 039719</strain>
    </source>
</reference>
<evidence type="ECO:0000313" key="2">
    <source>
        <dbReference type="EMBL" id="EGS22499.1"/>
    </source>
</evidence>
<dbReference type="RefSeq" id="XP_006692518.1">
    <property type="nucleotide sequence ID" value="XM_006692455.1"/>
</dbReference>
<dbReference type="OMA" id="MIWTTCA"/>
<feature type="transmembrane region" description="Helical" evidence="1">
    <location>
        <begin position="28"/>
        <end position="51"/>
    </location>
</feature>
<feature type="transmembrane region" description="Helical" evidence="1">
    <location>
        <begin position="63"/>
        <end position="86"/>
    </location>
</feature>
<sequence length="90" mass="9795">MGNNLSLSEPFADTSGALLSPEDRLNSIILGVAWIGSLYGIGMIWCAVELIKRWAGPHGERDIGPVSICAALLLSTGWPVLILYLMRQER</sequence>
<keyword evidence="1" id="KW-1133">Transmembrane helix</keyword>
<evidence type="ECO:0000313" key="3">
    <source>
        <dbReference type="Proteomes" id="UP000008066"/>
    </source>
</evidence>
<organism evidence="3">
    <name type="scientific">Chaetomium thermophilum (strain DSM 1495 / CBS 144.50 / IMI 039719)</name>
    <name type="common">Thermochaetoides thermophila</name>
    <dbReference type="NCBI Taxonomy" id="759272"/>
    <lineage>
        <taxon>Eukaryota</taxon>
        <taxon>Fungi</taxon>
        <taxon>Dikarya</taxon>
        <taxon>Ascomycota</taxon>
        <taxon>Pezizomycotina</taxon>
        <taxon>Sordariomycetes</taxon>
        <taxon>Sordariomycetidae</taxon>
        <taxon>Sordariales</taxon>
        <taxon>Chaetomiaceae</taxon>
        <taxon>Thermochaetoides</taxon>
    </lineage>
</organism>
<dbReference type="KEGG" id="cthr:CTHT_0020430"/>
<dbReference type="GeneID" id="18256081"/>
<accession>G0S3B6</accession>
<protein>
    <submittedName>
        <fullName evidence="2">Uncharacterized protein</fullName>
    </submittedName>
</protein>
<dbReference type="OrthoDB" id="4987761at2759"/>
<keyword evidence="1" id="KW-0812">Transmembrane</keyword>
<name>G0S3B6_CHATD</name>
<dbReference type="HOGENOM" id="CLU_188546_0_0_1"/>
<keyword evidence="1" id="KW-0472">Membrane</keyword>
<dbReference type="eggNOG" id="ENOG502RJHB">
    <property type="taxonomic scope" value="Eukaryota"/>
</dbReference>
<dbReference type="AlphaFoldDB" id="G0S3B6"/>
<dbReference type="Proteomes" id="UP000008066">
    <property type="component" value="Unassembled WGS sequence"/>
</dbReference>
<evidence type="ECO:0000256" key="1">
    <source>
        <dbReference type="SAM" id="Phobius"/>
    </source>
</evidence>
<keyword evidence="3" id="KW-1185">Reference proteome</keyword>
<gene>
    <name evidence="2" type="ORF">CTHT_0020430</name>
</gene>
<proteinExistence type="predicted"/>